<name>A0A8E2AS03_9APHY</name>
<protein>
    <submittedName>
        <fullName evidence="1">Uncharacterized protein</fullName>
    </submittedName>
</protein>
<sequence length="195" mass="21758">MSTPPTNCKASMGMCQAWFLKGVCGAQPLIVSISVPVVWLQDGLKSCMNQETGRPRKLVLVDEVLLDGNYLEQKKQFQGQRMHTVVLESVSSAWRSVCLTVVGTFAGHLARILIDPAQPWSLLSVGFARSHTVPRGSLSDGDIVLIECRVDRWWKKTLLGWVARFDLQALYLINRPTHLQDARLKKKAKTAKTSI</sequence>
<keyword evidence="2" id="KW-1185">Reference proteome</keyword>
<dbReference type="AlphaFoldDB" id="A0A8E2AS03"/>
<proteinExistence type="predicted"/>
<dbReference type="Proteomes" id="UP000250043">
    <property type="component" value="Unassembled WGS sequence"/>
</dbReference>
<evidence type="ECO:0000313" key="2">
    <source>
        <dbReference type="Proteomes" id="UP000250043"/>
    </source>
</evidence>
<evidence type="ECO:0000313" key="1">
    <source>
        <dbReference type="EMBL" id="OCH85627.1"/>
    </source>
</evidence>
<gene>
    <name evidence="1" type="ORF">OBBRIDRAFT_858480</name>
</gene>
<reference evidence="1 2" key="1">
    <citation type="submission" date="2016-07" db="EMBL/GenBank/DDBJ databases">
        <title>Draft genome of the white-rot fungus Obba rivulosa 3A-2.</title>
        <authorList>
            <consortium name="DOE Joint Genome Institute"/>
            <person name="Miettinen O."/>
            <person name="Riley R."/>
            <person name="Acob R."/>
            <person name="Barry K."/>
            <person name="Cullen D."/>
            <person name="De Vries R."/>
            <person name="Hainaut M."/>
            <person name="Hatakka A."/>
            <person name="Henrissat B."/>
            <person name="Hilden K."/>
            <person name="Kuo R."/>
            <person name="Labutti K."/>
            <person name="Lipzen A."/>
            <person name="Makela M.R."/>
            <person name="Sandor L."/>
            <person name="Spatafora J.W."/>
            <person name="Grigoriev I.V."/>
            <person name="Hibbett D.S."/>
        </authorList>
    </citation>
    <scope>NUCLEOTIDE SEQUENCE [LARGE SCALE GENOMIC DNA]</scope>
    <source>
        <strain evidence="1 2">3A-2</strain>
    </source>
</reference>
<dbReference type="EMBL" id="KV722573">
    <property type="protein sequence ID" value="OCH85627.1"/>
    <property type="molecule type" value="Genomic_DNA"/>
</dbReference>
<organism evidence="1 2">
    <name type="scientific">Obba rivulosa</name>
    <dbReference type="NCBI Taxonomy" id="1052685"/>
    <lineage>
        <taxon>Eukaryota</taxon>
        <taxon>Fungi</taxon>
        <taxon>Dikarya</taxon>
        <taxon>Basidiomycota</taxon>
        <taxon>Agaricomycotina</taxon>
        <taxon>Agaricomycetes</taxon>
        <taxon>Polyporales</taxon>
        <taxon>Gelatoporiaceae</taxon>
        <taxon>Obba</taxon>
    </lineage>
</organism>
<accession>A0A8E2AS03</accession>